<protein>
    <submittedName>
        <fullName evidence="1">Uncharacterized protein</fullName>
    </submittedName>
</protein>
<evidence type="ECO:0000313" key="2">
    <source>
        <dbReference type="Proteomes" id="UP001054889"/>
    </source>
</evidence>
<name>A0AAV5DQW2_ELECO</name>
<comment type="caution">
    <text evidence="1">The sequence shown here is derived from an EMBL/GenBank/DDBJ whole genome shotgun (WGS) entry which is preliminary data.</text>
</comment>
<organism evidence="1 2">
    <name type="scientific">Eleusine coracana subsp. coracana</name>
    <dbReference type="NCBI Taxonomy" id="191504"/>
    <lineage>
        <taxon>Eukaryota</taxon>
        <taxon>Viridiplantae</taxon>
        <taxon>Streptophyta</taxon>
        <taxon>Embryophyta</taxon>
        <taxon>Tracheophyta</taxon>
        <taxon>Spermatophyta</taxon>
        <taxon>Magnoliopsida</taxon>
        <taxon>Liliopsida</taxon>
        <taxon>Poales</taxon>
        <taxon>Poaceae</taxon>
        <taxon>PACMAD clade</taxon>
        <taxon>Chloridoideae</taxon>
        <taxon>Cynodonteae</taxon>
        <taxon>Eleusininae</taxon>
        <taxon>Eleusine</taxon>
    </lineage>
</organism>
<gene>
    <name evidence="1" type="primary">ga31243</name>
    <name evidence="1" type="ORF">PR202_ga31243</name>
</gene>
<reference evidence="1" key="1">
    <citation type="journal article" date="2018" name="DNA Res.">
        <title>Multiple hybrid de novo genome assembly of finger millet, an orphan allotetraploid crop.</title>
        <authorList>
            <person name="Hatakeyama M."/>
            <person name="Aluri S."/>
            <person name="Balachadran M.T."/>
            <person name="Sivarajan S.R."/>
            <person name="Patrignani A."/>
            <person name="Gruter S."/>
            <person name="Poveda L."/>
            <person name="Shimizu-Inatsugi R."/>
            <person name="Baeten J."/>
            <person name="Francoijs K.J."/>
            <person name="Nataraja K.N."/>
            <person name="Reddy Y.A.N."/>
            <person name="Phadnis S."/>
            <person name="Ravikumar R.L."/>
            <person name="Schlapbach R."/>
            <person name="Sreeman S.M."/>
            <person name="Shimizu K.K."/>
        </authorList>
    </citation>
    <scope>NUCLEOTIDE SEQUENCE</scope>
</reference>
<accession>A0AAV5DQW2</accession>
<evidence type="ECO:0000313" key="1">
    <source>
        <dbReference type="EMBL" id="GJN12918.1"/>
    </source>
</evidence>
<sequence length="108" mass="11514">MHATMQAMQQELATLRQAVLNASTGGATVGTRGVAATCNIPTVGAIATGAHQEPIPVSGISLMHWIDMKLDHVDGSGSLVDAVDWLTYVEDKIEVFEVVYGDRVRYGT</sequence>
<dbReference type="AlphaFoldDB" id="A0AAV5DQW2"/>
<keyword evidence="2" id="KW-1185">Reference proteome</keyword>
<reference evidence="1" key="2">
    <citation type="submission" date="2021-12" db="EMBL/GenBank/DDBJ databases">
        <title>Resequencing data analysis of finger millet.</title>
        <authorList>
            <person name="Hatakeyama M."/>
            <person name="Aluri S."/>
            <person name="Balachadran M.T."/>
            <person name="Sivarajan S.R."/>
            <person name="Poveda L."/>
            <person name="Shimizu-Inatsugi R."/>
            <person name="Schlapbach R."/>
            <person name="Sreeman S.M."/>
            <person name="Shimizu K.K."/>
        </authorList>
    </citation>
    <scope>NUCLEOTIDE SEQUENCE</scope>
</reference>
<dbReference type="Proteomes" id="UP001054889">
    <property type="component" value="Unassembled WGS sequence"/>
</dbReference>
<proteinExistence type="predicted"/>
<dbReference type="EMBL" id="BQKI01000027">
    <property type="protein sequence ID" value="GJN12918.1"/>
    <property type="molecule type" value="Genomic_DNA"/>
</dbReference>